<dbReference type="EMBL" id="CP001726">
    <property type="protein sequence ID" value="ACV55298.1"/>
    <property type="molecule type" value="Genomic_DNA"/>
</dbReference>
<dbReference type="STRING" id="479437.Elen_1329"/>
<accession>C8WGQ7</accession>
<keyword evidence="2" id="KW-1185">Reference proteome</keyword>
<evidence type="ECO:0000313" key="2">
    <source>
        <dbReference type="Proteomes" id="UP000001377"/>
    </source>
</evidence>
<evidence type="ECO:0000313" key="1">
    <source>
        <dbReference type="EMBL" id="ACV55298.1"/>
    </source>
</evidence>
<dbReference type="PaxDb" id="479437-Elen_1329"/>
<dbReference type="AlphaFoldDB" id="C8WGQ7"/>
<name>C8WGQ7_EGGLE</name>
<protein>
    <submittedName>
        <fullName evidence="1">Uncharacterized protein</fullName>
    </submittedName>
</protein>
<dbReference type="HOGENOM" id="CLU_2989455_0_0_11"/>
<sequence length="57" mass="5617">MSRPSALGAGGGNAQSLGQSSLRCGTRLVGTAAAGAERRASCVVVSNDGFPKIGGRR</sequence>
<organism evidence="1 2">
    <name type="scientific">Eggerthella lenta (strain ATCC 25559 / DSM 2243 / CCUG 17323 / JCM 9979 / KCTC 3265 / NCTC 11813 / VPI 0255 / 1899 B)</name>
    <name type="common">Eubacterium lentum</name>
    <dbReference type="NCBI Taxonomy" id="479437"/>
    <lineage>
        <taxon>Bacteria</taxon>
        <taxon>Bacillati</taxon>
        <taxon>Actinomycetota</taxon>
        <taxon>Coriobacteriia</taxon>
        <taxon>Eggerthellales</taxon>
        <taxon>Eggerthellaceae</taxon>
        <taxon>Eggerthella</taxon>
    </lineage>
</organism>
<proteinExistence type="predicted"/>
<gene>
    <name evidence="1" type="ordered locus">Elen_1329</name>
</gene>
<reference evidence="1 2" key="1">
    <citation type="journal article" date="2009" name="Stand. Genomic Sci.">
        <title>Complete genome sequence of Eggerthella lenta type strain (IPP VPI 0255).</title>
        <authorList>
            <person name="Saunders E."/>
            <person name="Pukall R."/>
            <person name="Abt B."/>
            <person name="Lapidus A."/>
            <person name="Glavina Del Rio T."/>
            <person name="Copeland A."/>
            <person name="Tice H."/>
            <person name="Cheng J.F."/>
            <person name="Lucas S."/>
            <person name="Chen F."/>
            <person name="Nolan M."/>
            <person name="Bruce D."/>
            <person name="Goodwin L."/>
            <person name="Pitluck S."/>
            <person name="Ivanova N."/>
            <person name="Mavromatis K."/>
            <person name="Ovchinnikova G."/>
            <person name="Pati A."/>
            <person name="Chen A."/>
            <person name="Palaniappan K."/>
            <person name="Land M."/>
            <person name="Hauser L."/>
            <person name="Chang Y.J."/>
            <person name="Jeffries C.D."/>
            <person name="Chain P."/>
            <person name="Meincke L."/>
            <person name="Sims D."/>
            <person name="Brettin T."/>
            <person name="Detter J.C."/>
            <person name="Goker M."/>
            <person name="Bristow J."/>
            <person name="Eisen J.A."/>
            <person name="Markowitz V."/>
            <person name="Hugenholtz P."/>
            <person name="Kyrpides N.C."/>
            <person name="Klenk H.P."/>
            <person name="Han C."/>
        </authorList>
    </citation>
    <scope>NUCLEOTIDE SEQUENCE [LARGE SCALE GENOMIC DNA]</scope>
    <source>
        <strain evidence="2">ATCC 25559 / DSM 2243 / CCUG 17323 / JCM 9979 / KCTC 3265 / NCTC 11813 / VPI 0255 / 1899 B</strain>
    </source>
</reference>
<dbReference type="Proteomes" id="UP000001377">
    <property type="component" value="Chromosome"/>
</dbReference>
<dbReference type="KEGG" id="ele:Elen_1329"/>